<sequence>MMNKLTVLMPSYNRGAYINEAVTSVLNQKTDFGVKLIITDDCSTDGSIEIIKELQRQYPERIEIILSEKNERLLANILKAQVRVQTEYFCVLDPDDYYTDELFLQKAVDYLEEHKDFTIYGSNCMMLYEDKKEKPFIENNVKENVFDFNDLLQDKVIITQTAGSIFRNIVYNNGIPEIIKNAIGTYSESSFRADTERYIFHLEKGKAFFQNEIVAVYRIHKDGIWTKENQFHRNLLAAQAYYDYFRYFNYTHADYFIHYSLFYTKECFEELKKAIDKNEFTQTIVQSDIEQLFAIIVEDEKYFDKIAEDNDKLYIKKSLTVRKLIKYLLPYGFVRLIQKIRRQ</sequence>
<evidence type="ECO:0000313" key="2">
    <source>
        <dbReference type="EMBL" id="UTC99874.1"/>
    </source>
</evidence>
<dbReference type="EMBL" id="CP051635">
    <property type="protein sequence ID" value="UTC99874.1"/>
    <property type="molecule type" value="Genomic_DNA"/>
</dbReference>
<gene>
    <name evidence="2" type="ORF">E4N86_03815</name>
</gene>
<reference evidence="2" key="1">
    <citation type="submission" date="2020-04" db="EMBL/GenBank/DDBJ databases">
        <title>Comparative genomics of oral phylogroup-2 Treponema strains.</title>
        <authorList>
            <person name="Zeng H."/>
            <person name="Chan Y.K."/>
            <person name="Watt R.M."/>
        </authorList>
    </citation>
    <scope>NUCLEOTIDE SEQUENCE</scope>
    <source>
        <strain evidence="2">OMZ 905</strain>
    </source>
</reference>
<name>A0A9Q9BH56_TREDN</name>
<dbReference type="GO" id="GO:0016758">
    <property type="term" value="F:hexosyltransferase activity"/>
    <property type="evidence" value="ECO:0007669"/>
    <property type="project" value="UniProtKB-ARBA"/>
</dbReference>
<protein>
    <submittedName>
        <fullName evidence="2">Glycosyltransferase family 2 protein</fullName>
    </submittedName>
</protein>
<dbReference type="AlphaFoldDB" id="A0A9Q9BH56"/>
<dbReference type="SUPFAM" id="SSF53448">
    <property type="entry name" value="Nucleotide-diphospho-sugar transferases"/>
    <property type="match status" value="1"/>
</dbReference>
<dbReference type="Gene3D" id="3.90.550.10">
    <property type="entry name" value="Spore Coat Polysaccharide Biosynthesis Protein SpsA, Chain A"/>
    <property type="match status" value="1"/>
</dbReference>
<organism evidence="2 3">
    <name type="scientific">Treponema denticola</name>
    <dbReference type="NCBI Taxonomy" id="158"/>
    <lineage>
        <taxon>Bacteria</taxon>
        <taxon>Pseudomonadati</taxon>
        <taxon>Spirochaetota</taxon>
        <taxon>Spirochaetia</taxon>
        <taxon>Spirochaetales</taxon>
        <taxon>Treponemataceae</taxon>
        <taxon>Treponema</taxon>
    </lineage>
</organism>
<dbReference type="PANTHER" id="PTHR22916:SF3">
    <property type="entry name" value="UDP-GLCNAC:BETAGAL BETA-1,3-N-ACETYLGLUCOSAMINYLTRANSFERASE-LIKE PROTEIN 1"/>
    <property type="match status" value="1"/>
</dbReference>
<dbReference type="RefSeq" id="WP_253716367.1">
    <property type="nucleotide sequence ID" value="NZ_CP051522.1"/>
</dbReference>
<dbReference type="PANTHER" id="PTHR22916">
    <property type="entry name" value="GLYCOSYLTRANSFERASE"/>
    <property type="match status" value="1"/>
</dbReference>
<dbReference type="Pfam" id="PF00535">
    <property type="entry name" value="Glycos_transf_2"/>
    <property type="match status" value="1"/>
</dbReference>
<feature type="domain" description="Glycosyltransferase 2-like" evidence="1">
    <location>
        <begin position="6"/>
        <end position="120"/>
    </location>
</feature>
<evidence type="ECO:0000259" key="1">
    <source>
        <dbReference type="Pfam" id="PF00535"/>
    </source>
</evidence>
<evidence type="ECO:0000313" key="3">
    <source>
        <dbReference type="Proteomes" id="UP001056981"/>
    </source>
</evidence>
<dbReference type="InterPro" id="IPR001173">
    <property type="entry name" value="Glyco_trans_2-like"/>
</dbReference>
<proteinExistence type="predicted"/>
<dbReference type="Proteomes" id="UP001056981">
    <property type="component" value="Chromosome"/>
</dbReference>
<dbReference type="InterPro" id="IPR029044">
    <property type="entry name" value="Nucleotide-diphossugar_trans"/>
</dbReference>
<accession>A0A9Q9BH56</accession>